<accession>J2ZAW5</accession>
<dbReference type="OrthoDB" id="337548at2157"/>
<dbReference type="Pfam" id="PF10011">
    <property type="entry name" value="DUF2254"/>
    <property type="match status" value="1"/>
</dbReference>
<reference evidence="2 3" key="1">
    <citation type="journal article" date="2012" name="J. Bacteriol.">
        <title>Draft Genome Sequence of the Extremely Halophilic Archaeon Halogranum salarium B-1T.</title>
        <authorList>
            <person name="Kim K.K."/>
            <person name="Lee K.C."/>
            <person name="Lee J.S."/>
        </authorList>
    </citation>
    <scope>NUCLEOTIDE SEQUENCE [LARGE SCALE GENOMIC DNA]</scope>
    <source>
        <strain evidence="2 3">B-1</strain>
    </source>
</reference>
<dbReference type="EMBL" id="ALJD01000010">
    <property type="protein sequence ID" value="EJN57795.1"/>
    <property type="molecule type" value="Genomic_DNA"/>
</dbReference>
<evidence type="ECO:0000256" key="1">
    <source>
        <dbReference type="SAM" id="Phobius"/>
    </source>
</evidence>
<name>J2ZAW5_9EURY</name>
<feature type="transmembrane region" description="Helical" evidence="1">
    <location>
        <begin position="38"/>
        <end position="62"/>
    </location>
</feature>
<dbReference type="eggNOG" id="arCOG05096">
    <property type="taxonomic scope" value="Archaea"/>
</dbReference>
<evidence type="ECO:0000313" key="3">
    <source>
        <dbReference type="Proteomes" id="UP000007813"/>
    </source>
</evidence>
<dbReference type="Proteomes" id="UP000007813">
    <property type="component" value="Unassembled WGS sequence"/>
</dbReference>
<sequence length="562" mass="62868">MKKYSPLVGAYTTALCVCGLLSNMGFTCLWGGNVLSVQILTTLATTQAGLLAIVFSVTILGVQLVTTRYSPRLVTLFVESPLLKVTFAVLIGSIGFDIALLYFQSSFQTWMLDALTLSAGGVALGAALTLYAFIREAMTRSTPEGTLRAFRHHMTVNRFHDELKAYTEHEFTVYPLHPLYSLTISAIDEGQMVTAKNGIAALERHCESVIEEAANGRWESLSYDERREFLKLVLHDYLPDIAVKADKENDHSVTSEAIELQRSLGEHTLTIPDCDTPCLAVRGMAYTLQDAPIEEGHHSTSNIVWNQIGELYLSICEADQPEAAARAARACEQCLPRAVYRYDETLNLSHGLSNFFRDLDRVHEALFDRYADSLSSVDLDWRNENLPDGAEDYEPLNALRTHLRLMVSLQSTCLTYRLQKDADPVRSSALRSLWKKASIRAAETGQSNYAIAHCQAFIVATVILHISDCDSTNHHTHVLAEISVEAETNIVEAAFDDLLSYDYQSEGRLAVGDEDWEAHNKKFVPIQLGVENFSPINTRPEYTETLLELRQRTREYVTLLEE</sequence>
<keyword evidence="1" id="KW-0812">Transmembrane</keyword>
<proteinExistence type="predicted"/>
<keyword evidence="1" id="KW-0472">Membrane</keyword>
<organism evidence="2 3">
    <name type="scientific">Halogranum salarium B-1</name>
    <dbReference type="NCBI Taxonomy" id="1210908"/>
    <lineage>
        <taxon>Archaea</taxon>
        <taxon>Methanobacteriati</taxon>
        <taxon>Methanobacteriota</taxon>
        <taxon>Stenosarchaea group</taxon>
        <taxon>Halobacteria</taxon>
        <taxon>Halobacteriales</taxon>
        <taxon>Haloferacaceae</taxon>
    </lineage>
</organism>
<feature type="transmembrane region" description="Helical" evidence="1">
    <location>
        <begin position="115"/>
        <end position="134"/>
    </location>
</feature>
<evidence type="ECO:0008006" key="4">
    <source>
        <dbReference type="Google" id="ProtNLM"/>
    </source>
</evidence>
<comment type="caution">
    <text evidence="2">The sequence shown here is derived from an EMBL/GenBank/DDBJ whole genome shotgun (WGS) entry which is preliminary data.</text>
</comment>
<dbReference type="AlphaFoldDB" id="J2ZAW5"/>
<dbReference type="InterPro" id="IPR018723">
    <property type="entry name" value="DUF2254_membrane"/>
</dbReference>
<feature type="transmembrane region" description="Helical" evidence="1">
    <location>
        <begin position="7"/>
        <end position="32"/>
    </location>
</feature>
<gene>
    <name evidence="2" type="ORF">HSB1_38800</name>
</gene>
<evidence type="ECO:0000313" key="2">
    <source>
        <dbReference type="EMBL" id="EJN57795.1"/>
    </source>
</evidence>
<keyword evidence="1" id="KW-1133">Transmembrane helix</keyword>
<feature type="transmembrane region" description="Helical" evidence="1">
    <location>
        <begin position="82"/>
        <end position="103"/>
    </location>
</feature>
<protein>
    <recommendedName>
        <fullName evidence="4">DUF2254 domain-containing protein</fullName>
    </recommendedName>
</protein>